<dbReference type="Gene3D" id="3.40.50.720">
    <property type="entry name" value="NAD(P)-binding Rossmann-like Domain"/>
    <property type="match status" value="2"/>
</dbReference>
<dbReference type="Gene3D" id="2.40.30.180">
    <property type="entry name" value="Ubiquitin-activating enzyme E1, FCCH domain"/>
    <property type="match status" value="1"/>
</dbReference>
<comment type="caution">
    <text evidence="5">The sequence shown here is derived from an EMBL/GenBank/DDBJ whole genome shotgun (WGS) entry which is preliminary data.</text>
</comment>
<dbReference type="InterPro" id="IPR045886">
    <property type="entry name" value="ThiF/MoeB/HesA"/>
</dbReference>
<evidence type="ECO:0000256" key="2">
    <source>
        <dbReference type="ARBA" id="ARBA00022598"/>
    </source>
</evidence>
<protein>
    <submittedName>
        <fullName evidence="5">Ubiquitin-activating enzyme</fullName>
    </submittedName>
</protein>
<keyword evidence="6" id="KW-1185">Reference proteome</keyword>
<comment type="similarity">
    <text evidence="1">Belongs to the ubiquitin-activating E1 family.</text>
</comment>
<dbReference type="Gene3D" id="3.40.50.12550">
    <property type="entry name" value="Ubiquitin-activating enzyme E1, inactive adenylation domain, subdomain 2"/>
    <property type="match status" value="1"/>
</dbReference>
<dbReference type="Proteomes" id="UP001057455">
    <property type="component" value="Unassembled WGS sequence"/>
</dbReference>
<dbReference type="OrthoDB" id="10252231at2759"/>
<evidence type="ECO:0000313" key="6">
    <source>
        <dbReference type="Proteomes" id="UP001057455"/>
    </source>
</evidence>
<dbReference type="GO" id="GO:0032446">
    <property type="term" value="P:protein modification by small protein conjugation"/>
    <property type="evidence" value="ECO:0007669"/>
    <property type="project" value="TreeGrafter"/>
</dbReference>
<dbReference type="GO" id="GO:0016779">
    <property type="term" value="F:nucleotidyltransferase activity"/>
    <property type="evidence" value="ECO:0007669"/>
    <property type="project" value="TreeGrafter"/>
</dbReference>
<dbReference type="InterPro" id="IPR042063">
    <property type="entry name" value="Ubi_acti_E1_SCCH"/>
</dbReference>
<feature type="domain" description="THIF-type NAD/FAD binding fold" evidence="4">
    <location>
        <begin position="490"/>
        <end position="892"/>
    </location>
</feature>
<dbReference type="InterPro" id="IPR042302">
    <property type="entry name" value="E1_FCCH_sf"/>
</dbReference>
<organism evidence="5 6">
    <name type="scientific">Babesia ovis</name>
    <dbReference type="NCBI Taxonomy" id="5869"/>
    <lineage>
        <taxon>Eukaryota</taxon>
        <taxon>Sar</taxon>
        <taxon>Alveolata</taxon>
        <taxon>Apicomplexa</taxon>
        <taxon>Aconoidasida</taxon>
        <taxon>Piroplasmida</taxon>
        <taxon>Babesiidae</taxon>
        <taxon>Babesia</taxon>
    </lineage>
</organism>
<proteinExistence type="inferred from homology"/>
<gene>
    <name evidence="5" type="ORF">BaOVIS_006060</name>
</gene>
<evidence type="ECO:0000256" key="1">
    <source>
        <dbReference type="ARBA" id="ARBA00005673"/>
    </source>
</evidence>
<dbReference type="PRINTS" id="PR01849">
    <property type="entry name" value="UBIQUITINACT"/>
</dbReference>
<dbReference type="InterPro" id="IPR000011">
    <property type="entry name" value="UBQ/SUMO-activ_enz_E1-like"/>
</dbReference>
<name>A0A9W5WUG6_BABOV</name>
<keyword evidence="2" id="KW-0436">Ligase</keyword>
<dbReference type="Gene3D" id="1.10.10.2660">
    <property type="entry name" value="Ubiquitin-activating enzyme E1, SCCH domain"/>
    <property type="match status" value="1"/>
</dbReference>
<dbReference type="EMBL" id="BLIY01000006">
    <property type="protein sequence ID" value="GFE53202.1"/>
    <property type="molecule type" value="Genomic_DNA"/>
</dbReference>
<dbReference type="GO" id="GO:0008641">
    <property type="term" value="F:ubiquitin-like modifier activating enzyme activity"/>
    <property type="evidence" value="ECO:0007669"/>
    <property type="project" value="InterPro"/>
</dbReference>
<dbReference type="Pfam" id="PF00899">
    <property type="entry name" value="ThiF"/>
    <property type="match status" value="1"/>
</dbReference>
<dbReference type="SUPFAM" id="SSF69572">
    <property type="entry name" value="Activating enzymes of the ubiquitin-like proteins"/>
    <property type="match status" value="2"/>
</dbReference>
<dbReference type="AlphaFoldDB" id="A0A9W5WUG6"/>
<evidence type="ECO:0000256" key="3">
    <source>
        <dbReference type="ARBA" id="ARBA00043952"/>
    </source>
</evidence>
<comment type="pathway">
    <text evidence="3">Protein modification.</text>
</comment>
<sequence>MRCELAQRRRIIHGVRVLCLLCLPLAALIWSLPLVNARKLAPIRCPTALSSSCRRGILAHIDSCSSRGKGVSQTQQIQNDRYDAKFSRLSLVISGKGLERLRASNVLVVGVSKLASEIITHLIRSGVGTINIWHENILVAKSMVHKTLLLQPDANIKILEREPEYGKDKHDLVIFVDKSFQKAVEANEKLRNRSKFIYTTSAGVYGMVLSDFGHSHRVHNISDSLNPEHQATVKSVGERSSIELTVDTGEEVYKVGDNITMTIAKYLITSGVDGLGAETVVMNSKVLGVEKVDQNRMKVDVEANLNGWEGVTFAIRKVEPPTEFTFEPLMTLVAQLLGHKQGWLDYFSQLIGRKKDKPARLVIAPGIRNCDDKKLGDVAVALLASCEKRCSISNDNTKMVYDIVDNRGAEVKSHSEEDVFSKLKTLIQIDVPAIITLVGSLAAQEAIKGLTCIFKPSDVVLVDRSDIFPNSGLGVSLEEAKRHIQLPKSCGYLMVGAGALGCEYLKMLEGMDVEYVTVLDNDVVDISNLTRQSLFTMADVGTSKAIAALKNLRRITKRDLKNYVARNGMFTEKFRMGQNSAVKHLILLSAVDNIHARLLMDNYSIENYHIFVEAGIHGMQCSTSVSVPFHTETYGSTMGPESVVDGRASCSVKGIPRTTEDTVFYAVDLFAWIFDQQHQMFKKFFQDPVGTLERALCRSPEHFCNLINSLLENAELVAGIQDVHTWAKRAYDSYFKVAFPLKEKLIDVMTSIKKRSMCPMGEKRNTTVVNVKHLEDDVIKSVKEHFKKLYVQSDMSKRCLQFAGVLFSNPAVRRLLEQGAVMGFKSTPFDENLKDNCDFIFVASNLRACKFGLYQTDIGTIMKIAKGIVPAISTTVGVAASMAILELYKAIPLVENNDMGRSKGEETDSGLIDSNNKGSVKNVFKKGNIKLVIRNGEAICFHKNKMIASLRMIDYEWNRELSRGLFNNHFNLSLMKYIPNETEFPVLFEVVNDNAYLKGKMLSLWDHIVVRGYPVTNTGKDFNVPAELSANKQVTIGELVDVVEHLFDVKVEALYASGYTATVSTVNKNKTLHDAFRFKKLGIIQLKAIDRATCQAIELPNVKYIV</sequence>
<dbReference type="InterPro" id="IPR000594">
    <property type="entry name" value="ThiF_NAD_FAD-bd"/>
</dbReference>
<evidence type="ECO:0000313" key="5">
    <source>
        <dbReference type="EMBL" id="GFE53202.1"/>
    </source>
</evidence>
<accession>A0A9W5WUG6</accession>
<dbReference type="GO" id="GO:0004792">
    <property type="term" value="F:thiosulfate-cyanide sulfurtransferase activity"/>
    <property type="evidence" value="ECO:0007669"/>
    <property type="project" value="TreeGrafter"/>
</dbReference>
<reference evidence="5" key="1">
    <citation type="submission" date="2019-12" db="EMBL/GenBank/DDBJ databases">
        <title>Genome sequence of Babesia ovis.</title>
        <authorList>
            <person name="Yamagishi J."/>
            <person name="Sevinc F."/>
            <person name="Xuan X."/>
        </authorList>
    </citation>
    <scope>NUCLEOTIDE SEQUENCE</scope>
    <source>
        <strain evidence="5">Selcuk</strain>
    </source>
</reference>
<dbReference type="InterPro" id="IPR035985">
    <property type="entry name" value="Ubiquitin-activating_enz"/>
</dbReference>
<dbReference type="PANTHER" id="PTHR10953">
    <property type="entry name" value="UBIQUITIN-ACTIVATING ENZYME E1"/>
    <property type="match status" value="1"/>
</dbReference>
<dbReference type="PANTHER" id="PTHR10953:SF4">
    <property type="entry name" value="UBIQUITIN-ACTIVATING ENZYME E1 C-TERMINAL DOMAIN-CONTAINING PROTEIN"/>
    <property type="match status" value="1"/>
</dbReference>
<evidence type="ECO:0000259" key="4">
    <source>
        <dbReference type="Pfam" id="PF00899"/>
    </source>
</evidence>
<dbReference type="GO" id="GO:0005737">
    <property type="term" value="C:cytoplasm"/>
    <property type="evidence" value="ECO:0007669"/>
    <property type="project" value="TreeGrafter"/>
</dbReference>